<dbReference type="EMBL" id="AHOM02000004">
    <property type="protein sequence ID" value="EJZ43323.1"/>
    <property type="molecule type" value="Genomic_DNA"/>
</dbReference>
<evidence type="ECO:0000313" key="2">
    <source>
        <dbReference type="Proteomes" id="UP000018720"/>
    </source>
</evidence>
<comment type="caution">
    <text evidence="1">The sequence shown here is derived from an EMBL/GenBank/DDBJ whole genome shotgun (WGS) entry which is preliminary data.</text>
</comment>
<organism evidence="1 2">
    <name type="scientific">Leptospira licerasiae str. MMD4847</name>
    <dbReference type="NCBI Taxonomy" id="1049971"/>
    <lineage>
        <taxon>Bacteria</taxon>
        <taxon>Pseudomonadati</taxon>
        <taxon>Spirochaetota</taxon>
        <taxon>Spirochaetia</taxon>
        <taxon>Leptospirales</taxon>
        <taxon>Leptospiraceae</taxon>
        <taxon>Leptospira</taxon>
    </lineage>
</organism>
<reference evidence="1 2" key="1">
    <citation type="submission" date="2012-08" db="EMBL/GenBank/DDBJ databases">
        <authorList>
            <person name="Harkins D.M."/>
            <person name="Durkin A.S."/>
            <person name="Selengut J.D."/>
            <person name="Sanka R."/>
            <person name="DePew J."/>
            <person name="Purushe J."/>
            <person name="Matthias M.A."/>
            <person name="Vinetz J.M."/>
            <person name="Sutton G.G."/>
            <person name="Nelson W.C."/>
            <person name="Fouts D.E."/>
        </authorList>
    </citation>
    <scope>NUCLEOTIDE SEQUENCE [LARGE SCALE GENOMIC DNA]</scope>
    <source>
        <strain evidence="1 2">MMD4847</strain>
    </source>
</reference>
<name>A0ABN0HCT7_9LEPT</name>
<keyword evidence="2" id="KW-1185">Reference proteome</keyword>
<protein>
    <submittedName>
        <fullName evidence="1">Uncharacterized protein</fullName>
    </submittedName>
</protein>
<dbReference type="Proteomes" id="UP000018720">
    <property type="component" value="Unassembled WGS sequence"/>
</dbReference>
<evidence type="ECO:0000313" key="1">
    <source>
        <dbReference type="EMBL" id="EJZ43323.1"/>
    </source>
</evidence>
<accession>A0ABN0HCT7</accession>
<gene>
    <name evidence="1" type="ORF">LEP1GSC178_3051</name>
</gene>
<sequence length="47" mass="5181">MRSAISTTFSIVIFADFFSAGSAPKLGTTLKEKNMIDKTNLFKLIIL</sequence>
<proteinExistence type="predicted"/>